<dbReference type="Proteomes" id="UP000285317">
    <property type="component" value="Chromosome"/>
</dbReference>
<dbReference type="InterPro" id="IPR050194">
    <property type="entry name" value="Glycosyltransferase_grp1"/>
</dbReference>
<name>A0A3T0T3M8_9MICO</name>
<keyword evidence="2" id="KW-0328">Glycosyltransferase</keyword>
<dbReference type="InterPro" id="IPR001296">
    <property type="entry name" value="Glyco_trans_1"/>
</dbReference>
<dbReference type="Gene3D" id="3.40.50.2000">
    <property type="entry name" value="Glycogen Phosphorylase B"/>
    <property type="match status" value="2"/>
</dbReference>
<gene>
    <name evidence="6" type="ORF">C1I64_14710</name>
</gene>
<evidence type="ECO:0000313" key="7">
    <source>
        <dbReference type="Proteomes" id="UP000285317"/>
    </source>
</evidence>
<evidence type="ECO:0000256" key="3">
    <source>
        <dbReference type="ARBA" id="ARBA00022679"/>
    </source>
</evidence>
<evidence type="ECO:0000256" key="1">
    <source>
        <dbReference type="ARBA" id="ARBA00021292"/>
    </source>
</evidence>
<dbReference type="EMBL" id="CP028137">
    <property type="protein sequence ID" value="AZZ53159.1"/>
    <property type="molecule type" value="Genomic_DNA"/>
</dbReference>
<evidence type="ECO:0000313" key="6">
    <source>
        <dbReference type="EMBL" id="AZZ53159.1"/>
    </source>
</evidence>
<dbReference type="PANTHER" id="PTHR45947:SF3">
    <property type="entry name" value="SULFOQUINOVOSYL TRANSFERASE SQD2"/>
    <property type="match status" value="1"/>
</dbReference>
<feature type="domain" description="Glycosyltransferase subfamily 4-like N-terminal" evidence="5">
    <location>
        <begin position="259"/>
        <end position="456"/>
    </location>
</feature>
<dbReference type="InterPro" id="IPR011989">
    <property type="entry name" value="ARM-like"/>
</dbReference>
<organism evidence="6 7">
    <name type="scientific">Rathayibacter festucae DSM 15932</name>
    <dbReference type="NCBI Taxonomy" id="1328866"/>
    <lineage>
        <taxon>Bacteria</taxon>
        <taxon>Bacillati</taxon>
        <taxon>Actinomycetota</taxon>
        <taxon>Actinomycetes</taxon>
        <taxon>Micrococcales</taxon>
        <taxon>Microbacteriaceae</taxon>
        <taxon>Rathayibacter</taxon>
    </lineage>
</organism>
<evidence type="ECO:0000259" key="4">
    <source>
        <dbReference type="Pfam" id="PF00534"/>
    </source>
</evidence>
<dbReference type="InterPro" id="IPR028098">
    <property type="entry name" value="Glyco_trans_4-like_N"/>
</dbReference>
<dbReference type="Gene3D" id="1.25.10.10">
    <property type="entry name" value="Leucine-rich Repeat Variant"/>
    <property type="match status" value="1"/>
</dbReference>
<reference evidence="6 7" key="1">
    <citation type="submission" date="2018-03" db="EMBL/GenBank/DDBJ databases">
        <title>Bacteriophage NCPPB3778 and a type I-E CRISPR drive the evolution of the US Biological Select Agent, Rathayibacter toxicus.</title>
        <authorList>
            <person name="Davis E.W.II."/>
            <person name="Tabima J.F."/>
            <person name="Weisberg A.J."/>
            <person name="Dantas Lopes L."/>
            <person name="Wiseman M.S."/>
            <person name="Wiseman M.S."/>
            <person name="Pupko T."/>
            <person name="Belcher M.S."/>
            <person name="Sechler A.J."/>
            <person name="Tancos M.A."/>
            <person name="Schroeder B.K."/>
            <person name="Murray T.D."/>
            <person name="Luster D.G."/>
            <person name="Schneider W.L."/>
            <person name="Rogers E."/>
            <person name="Andreote F.D."/>
            <person name="Grunwald N.J."/>
            <person name="Putnam M.L."/>
            <person name="Chang J.H."/>
        </authorList>
    </citation>
    <scope>NUCLEOTIDE SEQUENCE [LARGE SCALE GENOMIC DNA]</scope>
    <source>
        <strain evidence="6 7">DSM 15932</strain>
    </source>
</reference>
<dbReference type="GO" id="GO:0016758">
    <property type="term" value="F:hexosyltransferase activity"/>
    <property type="evidence" value="ECO:0007669"/>
    <property type="project" value="TreeGrafter"/>
</dbReference>
<protein>
    <recommendedName>
        <fullName evidence="1">D-inositol 3-phosphate glycosyltransferase</fullName>
    </recommendedName>
</protein>
<dbReference type="SUPFAM" id="SSF48371">
    <property type="entry name" value="ARM repeat"/>
    <property type="match status" value="1"/>
</dbReference>
<evidence type="ECO:0000259" key="5">
    <source>
        <dbReference type="Pfam" id="PF13439"/>
    </source>
</evidence>
<keyword evidence="3 6" id="KW-0808">Transferase</keyword>
<dbReference type="GO" id="GO:1901137">
    <property type="term" value="P:carbohydrate derivative biosynthetic process"/>
    <property type="evidence" value="ECO:0007669"/>
    <property type="project" value="UniProtKB-ARBA"/>
</dbReference>
<dbReference type="SUPFAM" id="SSF53756">
    <property type="entry name" value="UDP-Glycosyltransferase/glycogen phosphorylase"/>
    <property type="match status" value="1"/>
</dbReference>
<feature type="domain" description="Glycosyl transferase family 1" evidence="4">
    <location>
        <begin position="499"/>
        <end position="660"/>
    </location>
</feature>
<dbReference type="Pfam" id="PF00534">
    <property type="entry name" value="Glycos_transf_1"/>
    <property type="match status" value="1"/>
</dbReference>
<sequence length="715" mass="74766">MATQTVLDAVRAAPTLLEAIRAADALTIAAVSDGGGRAVRLLTRAALDPADQLTAIAAVHSLAQVFDEEADLALLRLLADERAFIREHAAWAFGGRLPRPAAVGPLLRMVRDGGFAGMLAQRTLLLWASSTPDLVALALEGALIGERDRDVRARYVETIGLVPGAIAERTLLHTAADEGEVFEARAAAADALGERPSDDAALMLARLGEMPEPLGPVARVALADRAIAPVADAGPTVAQLFVHADIDGTLTRVGAGDNGGIATLLVRLGDALTEEDCIERVLTLSRGTWAEAERALAELPAAGHGFAPVPFVGAAVPMPLAWPRRIAAERGIRRYLRAAGRVDVVHLRMADVGSLAAAAVARELEIPVVFTVAPDPHALIAGLDEAGTLSRADFGDRDAVEHFWFRVRLVQRLAADAAHTVLFPRAELAETMRDMLGIDITAHPERHTIVPEGIDVRLVERGEEAARDAAAGEPVALDASDDLSALDALLAELPAERRGLPLLLSVGRLHRVKGMATLAEAWAGSPLRDRANLLLVGGDLDAPTPDETEQLDRIRAVATRPGSAGGLLLAGHRPNGTVARWLGAVRHGRPGLAAAGGAYVCASVKEEFGIALLEALAAGLPVVAPATGGPATYVEEGVTGFLVDTSDQEALAVAACLALDLAAGPLAEYSAERGRAMVRERYTIEAMAHALSAVYARATAEQERPLGSDLVLGAS</sequence>
<dbReference type="KEGG" id="rfs:C1I64_14710"/>
<dbReference type="InterPro" id="IPR016024">
    <property type="entry name" value="ARM-type_fold"/>
</dbReference>
<dbReference type="AlphaFoldDB" id="A0A3T0T3M8"/>
<proteinExistence type="predicted"/>
<accession>A0A3T0T3M8</accession>
<dbReference type="Pfam" id="PF13439">
    <property type="entry name" value="Glyco_transf_4"/>
    <property type="match status" value="1"/>
</dbReference>
<evidence type="ECO:0000256" key="2">
    <source>
        <dbReference type="ARBA" id="ARBA00022676"/>
    </source>
</evidence>
<dbReference type="RefSeq" id="WP_127887711.1">
    <property type="nucleotide sequence ID" value="NZ_CP028137.1"/>
</dbReference>
<dbReference type="PANTHER" id="PTHR45947">
    <property type="entry name" value="SULFOQUINOVOSYL TRANSFERASE SQD2"/>
    <property type="match status" value="1"/>
</dbReference>